<organism evidence="2 3">
    <name type="scientific">Friedmanniomyces endolithicus</name>
    <dbReference type="NCBI Taxonomy" id="329885"/>
    <lineage>
        <taxon>Eukaryota</taxon>
        <taxon>Fungi</taxon>
        <taxon>Dikarya</taxon>
        <taxon>Ascomycota</taxon>
        <taxon>Pezizomycotina</taxon>
        <taxon>Dothideomycetes</taxon>
        <taxon>Dothideomycetidae</taxon>
        <taxon>Mycosphaerellales</taxon>
        <taxon>Teratosphaeriaceae</taxon>
        <taxon>Friedmanniomyces</taxon>
    </lineage>
</organism>
<gene>
    <name evidence="2" type="ORF">LTR82_013998</name>
</gene>
<dbReference type="EMBL" id="JASUXU010000065">
    <property type="protein sequence ID" value="KAK0312366.1"/>
    <property type="molecule type" value="Genomic_DNA"/>
</dbReference>
<dbReference type="Proteomes" id="UP001168146">
    <property type="component" value="Unassembled WGS sequence"/>
</dbReference>
<accession>A0AAN6FAN2</accession>
<feature type="compositionally biased region" description="Low complexity" evidence="1">
    <location>
        <begin position="154"/>
        <end position="172"/>
    </location>
</feature>
<comment type="caution">
    <text evidence="2">The sequence shown here is derived from an EMBL/GenBank/DDBJ whole genome shotgun (WGS) entry which is preliminary data.</text>
</comment>
<sequence length="194" mass="21125">MCVQRVRSCDHRDVNDSRTAQKIGKIEQCFAAQKARIPQCQNVVNKTLSRNLCTRHAVEDSRFKESIIPQVPQSQLFYASAPLPAAPAYPYAATGSSRGYPIFVPEPPVQRYDGPPMVDARTGAPVARDHLGYPTQPARPAPGTTQPAFPEMLRQGSDQGQSRQGGSSSRSGTPRAGAREQGGSDDAFMWQLGR</sequence>
<dbReference type="AlphaFoldDB" id="A0AAN6FAN2"/>
<evidence type="ECO:0000313" key="3">
    <source>
        <dbReference type="Proteomes" id="UP001168146"/>
    </source>
</evidence>
<protein>
    <submittedName>
        <fullName evidence="2">Uncharacterized protein</fullName>
    </submittedName>
</protein>
<name>A0AAN6FAN2_9PEZI</name>
<proteinExistence type="predicted"/>
<feature type="region of interest" description="Disordered" evidence="1">
    <location>
        <begin position="127"/>
        <end position="194"/>
    </location>
</feature>
<reference evidence="2" key="1">
    <citation type="submission" date="2021-12" db="EMBL/GenBank/DDBJ databases">
        <title>Black yeast isolated from Biological Soil Crust.</title>
        <authorList>
            <person name="Kurbessoian T."/>
        </authorList>
    </citation>
    <scope>NUCLEOTIDE SEQUENCE</scope>
    <source>
        <strain evidence="2">CCFEE 5208</strain>
    </source>
</reference>
<evidence type="ECO:0000313" key="2">
    <source>
        <dbReference type="EMBL" id="KAK0312366.1"/>
    </source>
</evidence>
<evidence type="ECO:0000256" key="1">
    <source>
        <dbReference type="SAM" id="MobiDB-lite"/>
    </source>
</evidence>